<dbReference type="Gene3D" id="1.20.1250.20">
    <property type="entry name" value="MFS general substrate transporter like domains"/>
    <property type="match status" value="1"/>
</dbReference>
<feature type="transmembrane region" description="Helical" evidence="8">
    <location>
        <begin position="41"/>
        <end position="64"/>
    </location>
</feature>
<organism evidence="12">
    <name type="scientific">Diabrotica virgifera virgifera</name>
    <name type="common">western corn rootworm</name>
    <dbReference type="NCBI Taxonomy" id="50390"/>
    <lineage>
        <taxon>Eukaryota</taxon>
        <taxon>Metazoa</taxon>
        <taxon>Ecdysozoa</taxon>
        <taxon>Arthropoda</taxon>
        <taxon>Hexapoda</taxon>
        <taxon>Insecta</taxon>
        <taxon>Pterygota</taxon>
        <taxon>Neoptera</taxon>
        <taxon>Endopterygota</taxon>
        <taxon>Coleoptera</taxon>
        <taxon>Polyphaga</taxon>
        <taxon>Cucujiformia</taxon>
        <taxon>Chrysomeloidea</taxon>
        <taxon>Chrysomelidae</taxon>
        <taxon>Galerucinae</taxon>
        <taxon>Diabroticina</taxon>
        <taxon>Diabroticites</taxon>
        <taxon>Diabrotica</taxon>
    </lineage>
</organism>
<dbReference type="PROSITE" id="PS50850">
    <property type="entry name" value="MFS"/>
    <property type="match status" value="1"/>
</dbReference>
<feature type="transmembrane region" description="Helical" evidence="8">
    <location>
        <begin position="289"/>
        <end position="317"/>
    </location>
</feature>
<dbReference type="InterPro" id="IPR020846">
    <property type="entry name" value="MFS_dom"/>
</dbReference>
<feature type="transmembrane region" description="Helical" evidence="8">
    <location>
        <begin position="179"/>
        <end position="197"/>
    </location>
</feature>
<evidence type="ECO:0000256" key="7">
    <source>
        <dbReference type="ARBA" id="ARBA00023136"/>
    </source>
</evidence>
<keyword evidence="3" id="KW-1003">Cell membrane</keyword>
<evidence type="ECO:0000313" key="10">
    <source>
        <dbReference type="EnsemblMetazoa" id="XP_028137263.1"/>
    </source>
</evidence>
<dbReference type="GeneID" id="114331800"/>
<reference evidence="10" key="2">
    <citation type="submission" date="2025-05" db="UniProtKB">
        <authorList>
            <consortium name="EnsemblMetazoa"/>
        </authorList>
    </citation>
    <scope>IDENTIFICATION</scope>
</reference>
<feature type="transmembrane region" description="Helical" evidence="8">
    <location>
        <begin position="121"/>
        <end position="140"/>
    </location>
</feature>
<reference evidence="12" key="1">
    <citation type="submission" date="2025-04" db="UniProtKB">
        <authorList>
            <consortium name="RefSeq"/>
        </authorList>
    </citation>
    <scope>IDENTIFICATION</scope>
    <source>
        <tissue evidence="12">Whole insect</tissue>
    </source>
</reference>
<dbReference type="PANTHER" id="PTHR48021:SF47">
    <property type="entry name" value="GH17672P"/>
    <property type="match status" value="1"/>
</dbReference>
<evidence type="ECO:0000256" key="3">
    <source>
        <dbReference type="ARBA" id="ARBA00022475"/>
    </source>
</evidence>
<accession>A0A6P7FWK5</accession>
<dbReference type="GO" id="GO:0005886">
    <property type="term" value="C:plasma membrane"/>
    <property type="evidence" value="ECO:0007669"/>
    <property type="project" value="UniProtKB-SubCell"/>
</dbReference>
<keyword evidence="2" id="KW-0813">Transport</keyword>
<dbReference type="EnsemblMetazoa" id="XM_028281462.2">
    <property type="protein sequence ID" value="XP_028137263.1"/>
    <property type="gene ID" value="LOC114331800"/>
</dbReference>
<keyword evidence="6 8" id="KW-1133">Transmembrane helix</keyword>
<dbReference type="InterPro" id="IPR050549">
    <property type="entry name" value="MFS_Trehalose_Transporter"/>
</dbReference>
<evidence type="ECO:0000256" key="6">
    <source>
        <dbReference type="ARBA" id="ARBA00022989"/>
    </source>
</evidence>
<feature type="transmembrane region" description="Helical" evidence="8">
    <location>
        <begin position="329"/>
        <end position="348"/>
    </location>
</feature>
<dbReference type="InterPro" id="IPR005829">
    <property type="entry name" value="Sugar_transporter_CS"/>
</dbReference>
<dbReference type="KEGG" id="dvv:114331800"/>
<feature type="transmembrane region" description="Helical" evidence="8">
    <location>
        <begin position="426"/>
        <end position="448"/>
    </location>
</feature>
<dbReference type="InParanoid" id="A0A6P7FWK5"/>
<keyword evidence="5 8" id="KW-0812">Transmembrane</keyword>
<dbReference type="InterPro" id="IPR005828">
    <property type="entry name" value="MFS_sugar_transport-like"/>
</dbReference>
<feature type="transmembrane region" description="Helical" evidence="8">
    <location>
        <begin position="454"/>
        <end position="477"/>
    </location>
</feature>
<evidence type="ECO:0000256" key="4">
    <source>
        <dbReference type="ARBA" id="ARBA00022597"/>
    </source>
</evidence>
<keyword evidence="11" id="KW-1185">Reference proteome</keyword>
<comment type="subcellular location">
    <subcellularLocation>
        <location evidence="1">Cell membrane</location>
        <topology evidence="1">Multi-pass membrane protein</topology>
    </subcellularLocation>
</comment>
<proteinExistence type="predicted"/>
<sequence length="498" mass="55349">MTKFEPSEKHGVEYVPYNTQNAEKINLVQLKPQNQSAKPDTFFFIMTILSGTVVATIMGSQLVWTSPVIPKITSNVSDDNPLGRTATTYEISMIAGFPPLATLAGPLFLGQLAEIFGRKRSMLIITLGEMLAVVCLAFSTNVYCIVVFRCAIFMFFNASITVLPVYLTEICEDHNRARYGCLMGVMPPLGSLFGYVVGSFFTIRVFTLLSLSPLLLFIFFCVCAPESPVYSLSRGRREECLNALRKLRSNKNEKEIEGDMYQIEQALKLRANSSSGNIFTLFSTKEKRYAMLLALIPIMIQVFSGVTVLVQFMAPIFIAAGTKYNSNHLAIVVGSIKVVSFIIVSFVVEKTGRRYMLLISAIGSSIPLSMLGGFFYLKHINSSWIASLQWIPLTSIVGFMITYSLGIGTIPMAIMGELFTPDVRAAGVSFIMTMLGICLFCATASFPIINEFLGLYWCIWMYSVFCLAGATFIYFMIPETKGKTVVEIQEYIKSRVNK</sequence>
<keyword evidence="4" id="KW-0762">Sugar transport</keyword>
<evidence type="ECO:0000259" key="9">
    <source>
        <dbReference type="PROSITE" id="PS50850"/>
    </source>
</evidence>
<dbReference type="PANTHER" id="PTHR48021">
    <property type="match status" value="1"/>
</dbReference>
<feature type="transmembrane region" description="Helical" evidence="8">
    <location>
        <begin position="355"/>
        <end position="377"/>
    </location>
</feature>
<dbReference type="RefSeq" id="XP_028137263.1">
    <property type="nucleotide sequence ID" value="XM_028281462.1"/>
</dbReference>
<dbReference type="OrthoDB" id="6696619at2759"/>
<keyword evidence="7 8" id="KW-0472">Membrane</keyword>
<dbReference type="Proteomes" id="UP001652700">
    <property type="component" value="Unplaced"/>
</dbReference>
<feature type="domain" description="Major facilitator superfamily (MFS) profile" evidence="9">
    <location>
        <begin position="45"/>
        <end position="481"/>
    </location>
</feature>
<dbReference type="PROSITE" id="PS00216">
    <property type="entry name" value="SUGAR_TRANSPORT_1"/>
    <property type="match status" value="1"/>
</dbReference>
<evidence type="ECO:0000256" key="5">
    <source>
        <dbReference type="ARBA" id="ARBA00022692"/>
    </source>
</evidence>
<dbReference type="GO" id="GO:0022857">
    <property type="term" value="F:transmembrane transporter activity"/>
    <property type="evidence" value="ECO:0007669"/>
    <property type="project" value="InterPro"/>
</dbReference>
<feature type="transmembrane region" description="Helical" evidence="8">
    <location>
        <begin position="203"/>
        <end position="224"/>
    </location>
</feature>
<dbReference type="AlphaFoldDB" id="A0A6P7FWK5"/>
<dbReference type="Pfam" id="PF00083">
    <property type="entry name" value="Sugar_tr"/>
    <property type="match status" value="1"/>
</dbReference>
<dbReference type="FunFam" id="1.20.1250.20:FF:000218">
    <property type="entry name" value="facilitated trehalose transporter Tret1"/>
    <property type="match status" value="1"/>
</dbReference>
<feature type="transmembrane region" description="Helical" evidence="8">
    <location>
        <begin position="146"/>
        <end position="167"/>
    </location>
</feature>
<dbReference type="InterPro" id="IPR036259">
    <property type="entry name" value="MFS_trans_sf"/>
</dbReference>
<dbReference type="SUPFAM" id="SSF103473">
    <property type="entry name" value="MFS general substrate transporter"/>
    <property type="match status" value="1"/>
</dbReference>
<protein>
    <submittedName>
        <fullName evidence="12">Facilitated trehalose transporter Tret1-2 homolog</fullName>
    </submittedName>
</protein>
<gene>
    <name evidence="12" type="primary">LOC114331800</name>
</gene>
<feature type="transmembrane region" description="Helical" evidence="8">
    <location>
        <begin position="389"/>
        <end position="414"/>
    </location>
</feature>
<evidence type="ECO:0000313" key="12">
    <source>
        <dbReference type="RefSeq" id="XP_028137263.1"/>
    </source>
</evidence>
<name>A0A6P7FWK5_DIAVI</name>
<evidence type="ECO:0000256" key="1">
    <source>
        <dbReference type="ARBA" id="ARBA00004651"/>
    </source>
</evidence>
<evidence type="ECO:0000313" key="11">
    <source>
        <dbReference type="Proteomes" id="UP001652700"/>
    </source>
</evidence>
<evidence type="ECO:0000256" key="8">
    <source>
        <dbReference type="SAM" id="Phobius"/>
    </source>
</evidence>
<feature type="transmembrane region" description="Helical" evidence="8">
    <location>
        <begin position="91"/>
        <end position="109"/>
    </location>
</feature>
<evidence type="ECO:0000256" key="2">
    <source>
        <dbReference type="ARBA" id="ARBA00022448"/>
    </source>
</evidence>